<dbReference type="RefSeq" id="XP_009527842.1">
    <property type="nucleotide sequence ID" value="XM_009529547.1"/>
</dbReference>
<feature type="region of interest" description="Disordered" evidence="5">
    <location>
        <begin position="98"/>
        <end position="151"/>
    </location>
</feature>
<evidence type="ECO:0000256" key="5">
    <source>
        <dbReference type="SAM" id="MobiDB-lite"/>
    </source>
</evidence>
<keyword evidence="8" id="KW-1185">Reference proteome</keyword>
<protein>
    <submittedName>
        <fullName evidence="7">Homebox domain-containing protein</fullName>
    </submittedName>
</protein>
<keyword evidence="2 4" id="KW-0371">Homeobox</keyword>
<dbReference type="SMART" id="SM00389">
    <property type="entry name" value="HOX"/>
    <property type="match status" value="1"/>
</dbReference>
<dbReference type="InterPro" id="IPR001356">
    <property type="entry name" value="HD"/>
</dbReference>
<dbReference type="AlphaFoldDB" id="G4ZIX9"/>
<feature type="compositionally biased region" description="Basic residues" evidence="5">
    <location>
        <begin position="269"/>
        <end position="280"/>
    </location>
</feature>
<dbReference type="PROSITE" id="PS50071">
    <property type="entry name" value="HOMEOBOX_2"/>
    <property type="match status" value="1"/>
</dbReference>
<dbReference type="GO" id="GO:0003677">
    <property type="term" value="F:DNA binding"/>
    <property type="evidence" value="ECO:0007669"/>
    <property type="project" value="UniProtKB-UniRule"/>
</dbReference>
<dbReference type="EMBL" id="JH159154">
    <property type="protein sequence ID" value="EGZ18784.1"/>
    <property type="molecule type" value="Genomic_DNA"/>
</dbReference>
<dbReference type="Gene3D" id="1.10.10.60">
    <property type="entry name" value="Homeodomain-like"/>
    <property type="match status" value="1"/>
</dbReference>
<feature type="region of interest" description="Disordered" evidence="5">
    <location>
        <begin position="235"/>
        <end position="291"/>
    </location>
</feature>
<evidence type="ECO:0000313" key="8">
    <source>
        <dbReference type="Proteomes" id="UP000002640"/>
    </source>
</evidence>
<feature type="domain" description="Homeobox" evidence="6">
    <location>
        <begin position="137"/>
        <end position="202"/>
    </location>
</feature>
<feature type="compositionally biased region" description="Low complexity" evidence="5">
    <location>
        <begin position="119"/>
        <end position="132"/>
    </location>
</feature>
<dbReference type="InterPro" id="IPR050224">
    <property type="entry name" value="TALE_homeobox"/>
</dbReference>
<feature type="DNA-binding region" description="Homeobox" evidence="4">
    <location>
        <begin position="139"/>
        <end position="203"/>
    </location>
</feature>
<accession>G4ZIX9</accession>
<dbReference type="GO" id="GO:0006355">
    <property type="term" value="P:regulation of DNA-templated transcription"/>
    <property type="evidence" value="ECO:0007669"/>
    <property type="project" value="InterPro"/>
</dbReference>
<comment type="subcellular location">
    <subcellularLocation>
        <location evidence="4">Nucleus</location>
    </subcellularLocation>
</comment>
<feature type="compositionally biased region" description="Basic residues" evidence="5">
    <location>
        <begin position="134"/>
        <end position="145"/>
    </location>
</feature>
<evidence type="ECO:0000256" key="2">
    <source>
        <dbReference type="ARBA" id="ARBA00023155"/>
    </source>
</evidence>
<evidence type="ECO:0000259" key="6">
    <source>
        <dbReference type="PROSITE" id="PS50071"/>
    </source>
</evidence>
<dbReference type="OMA" id="CSRDENT"/>
<evidence type="ECO:0000313" key="7">
    <source>
        <dbReference type="EMBL" id="EGZ18784.1"/>
    </source>
</evidence>
<evidence type="ECO:0000256" key="4">
    <source>
        <dbReference type="PROSITE-ProRule" id="PRU00108"/>
    </source>
</evidence>
<dbReference type="Pfam" id="PF05920">
    <property type="entry name" value="Homeobox_KN"/>
    <property type="match status" value="1"/>
</dbReference>
<dbReference type="InParanoid" id="G4ZIX9"/>
<dbReference type="Proteomes" id="UP000002640">
    <property type="component" value="Unassembled WGS sequence"/>
</dbReference>
<dbReference type="PANTHER" id="PTHR11850">
    <property type="entry name" value="HOMEOBOX PROTEIN TRANSCRIPTION FACTORS"/>
    <property type="match status" value="1"/>
</dbReference>
<gene>
    <name evidence="7" type="ORF">PHYSODRAFT_544363</name>
</gene>
<dbReference type="KEGG" id="psoj:PHYSODRAFT_544363"/>
<evidence type="ECO:0000256" key="3">
    <source>
        <dbReference type="ARBA" id="ARBA00023242"/>
    </source>
</evidence>
<dbReference type="SUPFAM" id="SSF46689">
    <property type="entry name" value="Homeodomain-like"/>
    <property type="match status" value="1"/>
</dbReference>
<dbReference type="InterPro" id="IPR009057">
    <property type="entry name" value="Homeodomain-like_sf"/>
</dbReference>
<dbReference type="InterPro" id="IPR008422">
    <property type="entry name" value="KN_HD"/>
</dbReference>
<reference evidence="7 8" key="1">
    <citation type="journal article" date="2006" name="Science">
        <title>Phytophthora genome sequences uncover evolutionary origins and mechanisms of pathogenesis.</title>
        <authorList>
            <person name="Tyler B.M."/>
            <person name="Tripathy S."/>
            <person name="Zhang X."/>
            <person name="Dehal P."/>
            <person name="Jiang R.H."/>
            <person name="Aerts A."/>
            <person name="Arredondo F.D."/>
            <person name="Baxter L."/>
            <person name="Bensasson D."/>
            <person name="Beynon J.L."/>
            <person name="Chapman J."/>
            <person name="Damasceno C.M."/>
            <person name="Dorrance A.E."/>
            <person name="Dou D."/>
            <person name="Dickerman A.W."/>
            <person name="Dubchak I.L."/>
            <person name="Garbelotto M."/>
            <person name="Gijzen M."/>
            <person name="Gordon S.G."/>
            <person name="Govers F."/>
            <person name="Grunwald N.J."/>
            <person name="Huang W."/>
            <person name="Ivors K.L."/>
            <person name="Jones R.W."/>
            <person name="Kamoun S."/>
            <person name="Krampis K."/>
            <person name="Lamour K.H."/>
            <person name="Lee M.K."/>
            <person name="McDonald W.H."/>
            <person name="Medina M."/>
            <person name="Meijer H.J."/>
            <person name="Nordberg E.K."/>
            <person name="Maclean D.J."/>
            <person name="Ospina-Giraldo M.D."/>
            <person name="Morris P.F."/>
            <person name="Phuntumart V."/>
            <person name="Putnam N.H."/>
            <person name="Rash S."/>
            <person name="Rose J.K."/>
            <person name="Sakihama Y."/>
            <person name="Salamov A.A."/>
            <person name="Savidor A."/>
            <person name="Scheuring C.F."/>
            <person name="Smith B.M."/>
            <person name="Sobral B.W."/>
            <person name="Terry A."/>
            <person name="Torto-Alalibo T.A."/>
            <person name="Win J."/>
            <person name="Xu Z."/>
            <person name="Zhang H."/>
            <person name="Grigoriev I.V."/>
            <person name="Rokhsar D.S."/>
            <person name="Boore J.L."/>
        </authorList>
    </citation>
    <scope>NUCLEOTIDE SEQUENCE [LARGE SCALE GENOMIC DNA]</scope>
    <source>
        <strain evidence="7 8">P6497</strain>
    </source>
</reference>
<keyword evidence="3 4" id="KW-0539">Nucleus</keyword>
<evidence type="ECO:0000256" key="1">
    <source>
        <dbReference type="ARBA" id="ARBA00023125"/>
    </source>
</evidence>
<organism evidence="7 8">
    <name type="scientific">Phytophthora sojae (strain P6497)</name>
    <name type="common">Soybean stem and root rot agent</name>
    <name type="synonym">Phytophthora megasperma f. sp. glycines</name>
    <dbReference type="NCBI Taxonomy" id="1094619"/>
    <lineage>
        <taxon>Eukaryota</taxon>
        <taxon>Sar</taxon>
        <taxon>Stramenopiles</taxon>
        <taxon>Oomycota</taxon>
        <taxon>Peronosporomycetes</taxon>
        <taxon>Peronosporales</taxon>
        <taxon>Peronosporaceae</taxon>
        <taxon>Phytophthora</taxon>
    </lineage>
</organism>
<proteinExistence type="predicted"/>
<sequence>MEPPSHARLVAMRLLTASNTPERPAAMSSKAAQLCLSPTDPSEDPATMALAMASPVLTGKPAPVTSPNPAKNPLPGLQFAISAQRAPARELRLPSFSSTSYELESATPAASSADEEEMSSQQQMQQQQQEKSAAQRRKKGTRRGTLHPEAKNVLKAWMFSPEHFAHPYPSEEEKEELANEAGIEVKQLSNWFTNARKRLWQPVLRQSGVEVKNFLSTGRGGPRGNKLDVPANIHQLVSPSPVPSPPSSPRKRSWSAMHSSPASVDDSKRRKSSAARKRSKASASNANDENPIPQLQDLELLAATSLLGLQHLTQSVH</sequence>
<keyword evidence="1 4" id="KW-0238">DNA-binding</keyword>
<dbReference type="GeneID" id="20662529"/>
<name>G4ZIX9_PHYSP</name>
<dbReference type="GO" id="GO:0005634">
    <property type="term" value="C:nucleus"/>
    <property type="evidence" value="ECO:0007669"/>
    <property type="project" value="UniProtKB-SubCell"/>
</dbReference>
<dbReference type="SMR" id="G4ZIX9"/>
<dbReference type="CDD" id="cd00086">
    <property type="entry name" value="homeodomain"/>
    <property type="match status" value="1"/>
</dbReference>